<accession>A0AAD1UF93</accession>
<evidence type="ECO:0000256" key="1">
    <source>
        <dbReference type="SAM" id="MobiDB-lite"/>
    </source>
</evidence>
<feature type="compositionally biased region" description="Polar residues" evidence="1">
    <location>
        <begin position="52"/>
        <end position="63"/>
    </location>
</feature>
<feature type="region of interest" description="Disordered" evidence="1">
    <location>
        <begin position="22"/>
        <end position="82"/>
    </location>
</feature>
<dbReference type="AlphaFoldDB" id="A0AAD1UF93"/>
<feature type="compositionally biased region" description="Polar residues" evidence="1">
    <location>
        <begin position="23"/>
        <end position="39"/>
    </location>
</feature>
<name>A0AAD1UF93_EUPCR</name>
<dbReference type="EMBL" id="CAMPGE010006869">
    <property type="protein sequence ID" value="CAI2365774.1"/>
    <property type="molecule type" value="Genomic_DNA"/>
</dbReference>
<dbReference type="Proteomes" id="UP001295684">
    <property type="component" value="Unassembled WGS sequence"/>
</dbReference>
<protein>
    <submittedName>
        <fullName evidence="3">Uncharacterized protein</fullName>
    </submittedName>
</protein>
<reference evidence="3" key="1">
    <citation type="submission" date="2023-07" db="EMBL/GenBank/DDBJ databases">
        <authorList>
            <consortium name="AG Swart"/>
            <person name="Singh M."/>
            <person name="Singh A."/>
            <person name="Seah K."/>
            <person name="Emmerich C."/>
        </authorList>
    </citation>
    <scope>NUCLEOTIDE SEQUENCE</scope>
    <source>
        <strain evidence="3">DP1</strain>
    </source>
</reference>
<sequence>MGAQQTTGKVRRARRMSMEELITNKNSVTTASTLSSRTPITHKGLHKRTKSQDPFRSTFTFGNNHGFCNKGRNSDPGPDKPKLELPKISTCIVMIPKTTKNVIAEDLAEYDQEDEEVFQELMNTNN</sequence>
<dbReference type="EMBL" id="CAMPGE010006828">
    <property type="protein sequence ID" value="CAI2365728.1"/>
    <property type="molecule type" value="Genomic_DNA"/>
</dbReference>
<gene>
    <name evidence="2" type="ORF">ECRASSUSDP1_LOCUS7023</name>
    <name evidence="3" type="ORF">ECRASSUSDP1_LOCUS7063</name>
</gene>
<keyword evidence="4" id="KW-1185">Reference proteome</keyword>
<comment type="caution">
    <text evidence="3">The sequence shown here is derived from an EMBL/GenBank/DDBJ whole genome shotgun (WGS) entry which is preliminary data.</text>
</comment>
<evidence type="ECO:0000313" key="4">
    <source>
        <dbReference type="Proteomes" id="UP001295684"/>
    </source>
</evidence>
<evidence type="ECO:0000313" key="3">
    <source>
        <dbReference type="EMBL" id="CAI2365774.1"/>
    </source>
</evidence>
<evidence type="ECO:0000313" key="2">
    <source>
        <dbReference type="EMBL" id="CAI2365728.1"/>
    </source>
</evidence>
<proteinExistence type="predicted"/>
<organism evidence="3 4">
    <name type="scientific">Euplotes crassus</name>
    <dbReference type="NCBI Taxonomy" id="5936"/>
    <lineage>
        <taxon>Eukaryota</taxon>
        <taxon>Sar</taxon>
        <taxon>Alveolata</taxon>
        <taxon>Ciliophora</taxon>
        <taxon>Intramacronucleata</taxon>
        <taxon>Spirotrichea</taxon>
        <taxon>Hypotrichia</taxon>
        <taxon>Euplotida</taxon>
        <taxon>Euplotidae</taxon>
        <taxon>Moneuplotes</taxon>
    </lineage>
</organism>